<keyword evidence="3" id="KW-1185">Reference proteome</keyword>
<reference evidence="2" key="1">
    <citation type="submission" date="2023-02" db="EMBL/GenBank/DDBJ databases">
        <title>Polaribacter ponticola sp. nov., isolated from seawater.</title>
        <authorList>
            <person name="Baek J.H."/>
            <person name="Kim J.M."/>
            <person name="Choi D.G."/>
            <person name="Jeon C.O."/>
        </authorList>
    </citation>
    <scope>NUCLEOTIDE SEQUENCE</scope>
    <source>
        <strain evidence="2">MSW5</strain>
    </source>
</reference>
<feature type="signal peptide" evidence="1">
    <location>
        <begin position="1"/>
        <end position="20"/>
    </location>
</feature>
<feature type="chain" id="PRO_5046312225" description="Alpha-2-macroglobulin" evidence="1">
    <location>
        <begin position="21"/>
        <end position="423"/>
    </location>
</feature>
<name>A0ABT5S9H7_9FLAO</name>
<evidence type="ECO:0008006" key="4">
    <source>
        <dbReference type="Google" id="ProtNLM"/>
    </source>
</evidence>
<proteinExistence type="predicted"/>
<gene>
    <name evidence="2" type="ORF">N5A56_010220</name>
</gene>
<protein>
    <recommendedName>
        <fullName evidence="4">Alpha-2-macroglobulin</fullName>
    </recommendedName>
</protein>
<dbReference type="Proteomes" id="UP001151478">
    <property type="component" value="Unassembled WGS sequence"/>
</dbReference>
<sequence length="423" mass="49701">MKKITTIILMIILFSTTINAQNNFNNQWLEVEKLEVDGLPKSALKIVENIYNIADKENNSPQLIKSLFYKSKFALTLEEEAQLKVIKNVKKHISKSTFPTKNVLENILANLYWQYFTQNRYKFYNRTKTGNKVDVSDFRTWDLNTLFKEIHNYFNASLENTEKLQKVEINEFSDILQINKDSKIYRPTLFDFLANNALQFYKSSETTITRPSYKFSINNPIYLSESSTFSKTKITSKDSLSLELNALKVYQKLIGFHKKENNKNALVEIDIQRLNFIYQQAIFKNKESSLQTTLKTSRNLIRNHVSSGLYAFEIAQFQKNKANNKKALLICNEIIKQFPKSLGEKKCSILKKQITQKTLSIIAEKYIPVDKYSRLLINYKNIDNLFFTAYKITQKQQIEFHKIYKFQDKKIHPKIRKNTLLET</sequence>
<dbReference type="RefSeq" id="WP_265725367.1">
    <property type="nucleotide sequence ID" value="NZ_JAOSLC020000003.1"/>
</dbReference>
<evidence type="ECO:0000313" key="2">
    <source>
        <dbReference type="EMBL" id="MDD7914766.1"/>
    </source>
</evidence>
<organism evidence="2 3">
    <name type="scientific">Polaribacter ponticola</name>
    <dbReference type="NCBI Taxonomy" id="2978475"/>
    <lineage>
        <taxon>Bacteria</taxon>
        <taxon>Pseudomonadati</taxon>
        <taxon>Bacteroidota</taxon>
        <taxon>Flavobacteriia</taxon>
        <taxon>Flavobacteriales</taxon>
        <taxon>Flavobacteriaceae</taxon>
    </lineage>
</organism>
<comment type="caution">
    <text evidence="2">The sequence shown here is derived from an EMBL/GenBank/DDBJ whole genome shotgun (WGS) entry which is preliminary data.</text>
</comment>
<accession>A0ABT5S9H7</accession>
<evidence type="ECO:0000313" key="3">
    <source>
        <dbReference type="Proteomes" id="UP001151478"/>
    </source>
</evidence>
<evidence type="ECO:0000256" key="1">
    <source>
        <dbReference type="SAM" id="SignalP"/>
    </source>
</evidence>
<dbReference type="EMBL" id="JAOSLC020000003">
    <property type="protein sequence ID" value="MDD7914766.1"/>
    <property type="molecule type" value="Genomic_DNA"/>
</dbReference>
<keyword evidence="1" id="KW-0732">Signal</keyword>